<proteinExistence type="predicted"/>
<reference evidence="1" key="1">
    <citation type="submission" date="2018-05" db="EMBL/GenBank/DDBJ databases">
        <authorList>
            <person name="Lanie J.A."/>
            <person name="Ng W.-L."/>
            <person name="Kazmierczak K.M."/>
            <person name="Andrzejewski T.M."/>
            <person name="Davidsen T.M."/>
            <person name="Wayne K.J."/>
            <person name="Tettelin H."/>
            <person name="Glass J.I."/>
            <person name="Rusch D."/>
            <person name="Podicherti R."/>
            <person name="Tsui H.-C.T."/>
            <person name="Winkler M.E."/>
        </authorList>
    </citation>
    <scope>NUCLEOTIDE SEQUENCE</scope>
</reference>
<organism evidence="1">
    <name type="scientific">marine metagenome</name>
    <dbReference type="NCBI Taxonomy" id="408172"/>
    <lineage>
        <taxon>unclassified sequences</taxon>
        <taxon>metagenomes</taxon>
        <taxon>ecological metagenomes</taxon>
    </lineage>
</organism>
<dbReference type="AlphaFoldDB" id="A0A383EVE3"/>
<dbReference type="EMBL" id="UINC01229063">
    <property type="protein sequence ID" value="SVE60629.1"/>
    <property type="molecule type" value="Genomic_DNA"/>
</dbReference>
<evidence type="ECO:0000313" key="1">
    <source>
        <dbReference type="EMBL" id="SVE60629.1"/>
    </source>
</evidence>
<gene>
    <name evidence="1" type="ORF">METZ01_LOCUS513483</name>
</gene>
<feature type="non-terminal residue" evidence="1">
    <location>
        <position position="26"/>
    </location>
</feature>
<sequence>MASLSKKLIGFEQIFITLKENLINET</sequence>
<protein>
    <submittedName>
        <fullName evidence="1">Uncharacterized protein</fullName>
    </submittedName>
</protein>
<accession>A0A383EVE3</accession>
<name>A0A383EVE3_9ZZZZ</name>